<sequence>MISSQDIVRRRGKYAASAACLALAFAIASPARAADGAAIAEDAPGDIVVTGQRLSTESALEAKRNSQNVVDIIAADDLGKLPDANVADALARIPGVSVIVNQDTGEGQYVTVRGLSGTYNAVMINGIRVAQTDTSSRDVSLNVLPPNGLAAIRVTKTLTPDQDGDAIGGTIDFRTPTAFDFRDRTTVRLYGSGGFNQQALDADEPAANYQAQADFATRLADDRFGFFVSGNYGVSHGNGQETENDGEWEPYKWRKDAEEPIDETNMHLPGIDLDYRRLKQTRYGGNFSFDYHGGGTQLYLRGQYARQKMVGTNDITDYRSRPTARLSQVNIDDTSLVQPENAIIGTGSKGRIYNYTTSQIVDADGDGMITDADRGTRGLWSLNGRSGVFDPQAMQFARSMSTLDQNQTLATIALGGHSDLNRLKLDYELSYSGGVNQTPESYSVGYNCDACTYPLNATGINWVSNDPRFPHAALPAFAQNVERDAALLPFDGASTRRSKQTDDRVAARLDARYDFDGVLDYVKVGGKYLRSKRHYDNTPIWDGDFSGTPLDGLNLADSGLVDKEVASILRGQYYYGDVYSRKAVVAAIKAAQVANPGDAASATDLVADDKRSTETIYAGYGLAHLTLDAVQMIGGLRVERRETHNEFWVDDGDNSRVGSTDRGYTVLLPSLTAIWRPAQNQAYHAAIWTGYSPPEYGYISAGQSVTRDASNEIIAISQGNPDLKAARAVNADVSAEYYPDATSIISLGAYYKRIRNFIFTNGSSVSADTLTGTIEISQPQNGKTATVYGIELNLIKSLQGLQSPFDGFGVEGNVTVQHSEADTGQPYRNGKKIRLINTPHLLYNASLTYQKYGIEAKLSYNYRGKYIESLRDNAVDKWVRPNRSLDFHSRYNFTKHFAMDFDVANILNAYKYYTTKGDNPSYQKDYMEPGRTFVMRASYIF</sequence>
<keyword evidence="1 2" id="KW-0472">Membrane</keyword>
<dbReference type="InterPro" id="IPR010104">
    <property type="entry name" value="TonB_rcpt_bac"/>
</dbReference>
<evidence type="ECO:0000256" key="2">
    <source>
        <dbReference type="RuleBase" id="RU003357"/>
    </source>
</evidence>
<dbReference type="RefSeq" id="WP_216323247.1">
    <property type="nucleotide sequence ID" value="NZ_JAHKRT010000004.1"/>
</dbReference>
<dbReference type="PANTHER" id="PTHR40980">
    <property type="entry name" value="PLUG DOMAIN-CONTAINING PROTEIN"/>
    <property type="match status" value="1"/>
</dbReference>
<comment type="similarity">
    <text evidence="1 2">Belongs to the TonB-dependent receptor family.</text>
</comment>
<dbReference type="PANTHER" id="PTHR40980:SF4">
    <property type="entry name" value="TONB-DEPENDENT RECEPTOR-LIKE BETA-BARREL DOMAIN-CONTAINING PROTEIN"/>
    <property type="match status" value="1"/>
</dbReference>
<organism evidence="6 7">
    <name type="scientific">Sphingomonas quercus</name>
    <dbReference type="NCBI Taxonomy" id="2842451"/>
    <lineage>
        <taxon>Bacteria</taxon>
        <taxon>Pseudomonadati</taxon>
        <taxon>Pseudomonadota</taxon>
        <taxon>Alphaproteobacteria</taxon>
        <taxon>Sphingomonadales</taxon>
        <taxon>Sphingomonadaceae</taxon>
        <taxon>Sphingomonas</taxon>
    </lineage>
</organism>
<feature type="domain" description="TonB-dependent receptor-like beta-barrel" evidence="4">
    <location>
        <begin position="457"/>
        <end position="906"/>
    </location>
</feature>
<keyword evidence="2" id="KW-0798">TonB box</keyword>
<dbReference type="Pfam" id="PF07715">
    <property type="entry name" value="Plug"/>
    <property type="match status" value="1"/>
</dbReference>
<feature type="domain" description="TonB-dependent receptor plug" evidence="5">
    <location>
        <begin position="63"/>
        <end position="170"/>
    </location>
</feature>
<name>A0ABS6BHX5_9SPHN</name>
<dbReference type="InterPro" id="IPR012910">
    <property type="entry name" value="Plug_dom"/>
</dbReference>
<evidence type="ECO:0000256" key="3">
    <source>
        <dbReference type="SAM" id="SignalP"/>
    </source>
</evidence>
<gene>
    <name evidence="6" type="ORF">KOF26_08545</name>
</gene>
<accession>A0ABS6BHX5</accession>
<feature type="signal peptide" evidence="3">
    <location>
        <begin position="1"/>
        <end position="33"/>
    </location>
</feature>
<evidence type="ECO:0000313" key="7">
    <source>
        <dbReference type="Proteomes" id="UP000776276"/>
    </source>
</evidence>
<dbReference type="EMBL" id="JAHKRT010000004">
    <property type="protein sequence ID" value="MBU3077911.1"/>
    <property type="molecule type" value="Genomic_DNA"/>
</dbReference>
<dbReference type="Proteomes" id="UP000776276">
    <property type="component" value="Unassembled WGS sequence"/>
</dbReference>
<protein>
    <submittedName>
        <fullName evidence="6">TonB-dependent receptor</fullName>
    </submittedName>
</protein>
<comment type="subcellular location">
    <subcellularLocation>
        <location evidence="1">Cell outer membrane</location>
        <topology evidence="1">Multi-pass membrane protein</topology>
    </subcellularLocation>
</comment>
<dbReference type="InterPro" id="IPR039426">
    <property type="entry name" value="TonB-dep_rcpt-like"/>
</dbReference>
<evidence type="ECO:0000259" key="4">
    <source>
        <dbReference type="Pfam" id="PF00593"/>
    </source>
</evidence>
<keyword evidence="1" id="KW-1134">Transmembrane beta strand</keyword>
<evidence type="ECO:0000313" key="6">
    <source>
        <dbReference type="EMBL" id="MBU3077911.1"/>
    </source>
</evidence>
<keyword evidence="1" id="KW-0812">Transmembrane</keyword>
<evidence type="ECO:0000256" key="1">
    <source>
        <dbReference type="PROSITE-ProRule" id="PRU01360"/>
    </source>
</evidence>
<keyword evidence="1" id="KW-0813">Transport</keyword>
<reference evidence="6 7" key="1">
    <citation type="submission" date="2021-06" db="EMBL/GenBank/DDBJ databases">
        <title>Sphingomonas sp. XMGL2, whole genome shotgun sequencing project.</title>
        <authorList>
            <person name="Zhao G."/>
            <person name="Shen L."/>
        </authorList>
    </citation>
    <scope>NUCLEOTIDE SEQUENCE [LARGE SCALE GENOMIC DNA]</scope>
    <source>
        <strain evidence="6 7">XMGL2</strain>
    </source>
</reference>
<feature type="chain" id="PRO_5046386386" evidence="3">
    <location>
        <begin position="34"/>
        <end position="941"/>
    </location>
</feature>
<dbReference type="InterPro" id="IPR000531">
    <property type="entry name" value="Beta-barrel_TonB"/>
</dbReference>
<proteinExistence type="inferred from homology"/>
<dbReference type="NCBIfam" id="TIGR01782">
    <property type="entry name" value="TonB-Xanth-Caul"/>
    <property type="match status" value="1"/>
</dbReference>
<keyword evidence="6" id="KW-0675">Receptor</keyword>
<keyword evidence="1" id="KW-0998">Cell outer membrane</keyword>
<dbReference type="Pfam" id="PF00593">
    <property type="entry name" value="TonB_dep_Rec_b-barrel"/>
    <property type="match status" value="1"/>
</dbReference>
<keyword evidence="7" id="KW-1185">Reference proteome</keyword>
<dbReference type="PROSITE" id="PS52016">
    <property type="entry name" value="TONB_DEPENDENT_REC_3"/>
    <property type="match status" value="1"/>
</dbReference>
<comment type="caution">
    <text evidence="6">The sequence shown here is derived from an EMBL/GenBank/DDBJ whole genome shotgun (WGS) entry which is preliminary data.</text>
</comment>
<evidence type="ECO:0000259" key="5">
    <source>
        <dbReference type="Pfam" id="PF07715"/>
    </source>
</evidence>
<keyword evidence="3" id="KW-0732">Signal</keyword>